<dbReference type="Pfam" id="PF01968">
    <property type="entry name" value="Hydantoinase_A"/>
    <property type="match status" value="1"/>
</dbReference>
<dbReference type="GO" id="GO:0006749">
    <property type="term" value="P:glutathione metabolic process"/>
    <property type="evidence" value="ECO:0007669"/>
    <property type="project" value="TreeGrafter"/>
</dbReference>
<dbReference type="AlphaFoldDB" id="A0A1L3SPK4"/>
<evidence type="ECO:0000259" key="1">
    <source>
        <dbReference type="Pfam" id="PF01968"/>
    </source>
</evidence>
<organism evidence="4 5">
    <name type="scientific">Aquibium oceanicum</name>
    <dbReference type="NCBI Taxonomy" id="1670800"/>
    <lineage>
        <taxon>Bacteria</taxon>
        <taxon>Pseudomonadati</taxon>
        <taxon>Pseudomonadota</taxon>
        <taxon>Alphaproteobacteria</taxon>
        <taxon>Hyphomicrobiales</taxon>
        <taxon>Phyllobacteriaceae</taxon>
        <taxon>Aquibium</taxon>
    </lineage>
</organism>
<dbReference type="RefSeq" id="WP_072602886.1">
    <property type="nucleotide sequence ID" value="NZ_CP018171.1"/>
</dbReference>
<dbReference type="OrthoDB" id="9759608at2"/>
<sequence>MWRVGIDVGGTFTDLFAWNEQDNNYKTAKVLTTKDDRSRGVLQSIEAAGIGFGDISLLMHGTTTATNALIERDFPDAAFITTEGFRDTIEIGRQHRKALYDPYQTKPKPLIRRRHRFALDERMAVDGKVRRPLDVEAANKIAATIAERGIKAVGIGFINAYVNSEHEQQMRDILLEHVPDAHVVISAETRPIFREHPRFVTTAIRACLMPVMTIYFDRLSTSLSEKGFTGTLLILKSNGGVMGAENAKDRPEELIESGPAGGVAYASYLARTTGFGNIIHTDVGGTSFDASIVENGGGLITRNYELEWEVPVSVPMLDIHSVGAGGGSIGWVDDGGSLRVGPRSAGSEPGPACYGRGGLEPTITDANLVLGRLDPTLSNKFSLDVEAAEAAIDKLAEKIGLTRLQAAEGMIKISCETMAQAVKGVVVERARDPRDFVLASFGGAGPMHACFVAQAMNIPKVIIPGQAGVASAFGATAMNVRHDVEAFHYADLGTVSVDALNEIYEQLEVEARERLARDSVPADKIEIGRTAQMRYVGQTYEVDVSIRSGKIGQDHLSEIAEAFHAAHRQEYGVSSDDFPIAFVALGVVATGALTEAPIFNFASSAKAEGSEARSRKVYFEGEWVDAILKNAAEILTGETIRGPALIEYHDSIAVLPPRCDGEVDPHGNLLVSISN</sequence>
<evidence type="ECO:0000259" key="3">
    <source>
        <dbReference type="Pfam" id="PF19278"/>
    </source>
</evidence>
<dbReference type="GO" id="GO:0017168">
    <property type="term" value="F:5-oxoprolinase (ATP-hydrolyzing) activity"/>
    <property type="evidence" value="ECO:0007669"/>
    <property type="project" value="TreeGrafter"/>
</dbReference>
<feature type="domain" description="Acetophenone carboxylase-like C-terminal" evidence="3">
    <location>
        <begin position="497"/>
        <end position="666"/>
    </location>
</feature>
<evidence type="ECO:0008006" key="6">
    <source>
        <dbReference type="Google" id="ProtNLM"/>
    </source>
</evidence>
<feature type="domain" description="Hydantoinase A/oxoprolinase" evidence="1">
    <location>
        <begin position="198"/>
        <end position="483"/>
    </location>
</feature>
<gene>
    <name evidence="4" type="ORF">BSQ44_08130</name>
</gene>
<dbReference type="InterPro" id="IPR045079">
    <property type="entry name" value="Oxoprolinase-like"/>
</dbReference>
<dbReference type="InterPro" id="IPR049517">
    <property type="entry name" value="ACX-like_C"/>
</dbReference>
<reference evidence="5" key="1">
    <citation type="submission" date="2016-11" db="EMBL/GenBank/DDBJ databases">
        <title>Mesorhizobium oceanicum sp. nov., isolated from deep seawater in South China Sea.</title>
        <authorList>
            <person name="Fu G.-Y."/>
        </authorList>
    </citation>
    <scope>NUCLEOTIDE SEQUENCE [LARGE SCALE GENOMIC DNA]</scope>
    <source>
        <strain evidence="5">B7</strain>
    </source>
</reference>
<keyword evidence="5" id="KW-1185">Reference proteome</keyword>
<proteinExistence type="predicted"/>
<dbReference type="Pfam" id="PF19278">
    <property type="entry name" value="Hydant_A_C"/>
    <property type="match status" value="1"/>
</dbReference>
<dbReference type="STRING" id="1670800.BSQ44_08130"/>
<evidence type="ECO:0000313" key="4">
    <source>
        <dbReference type="EMBL" id="APH71339.1"/>
    </source>
</evidence>
<dbReference type="PANTHER" id="PTHR11365:SF23">
    <property type="entry name" value="HYPOTHETICAL 5-OXOPROLINASE (EUROFUNG)-RELATED"/>
    <property type="match status" value="1"/>
</dbReference>
<protein>
    <recommendedName>
        <fullName evidence="6">Hydantoinase</fullName>
    </recommendedName>
</protein>
<dbReference type="InterPro" id="IPR002821">
    <property type="entry name" value="Hydantoinase_A"/>
</dbReference>
<evidence type="ECO:0000259" key="2">
    <source>
        <dbReference type="Pfam" id="PF05378"/>
    </source>
</evidence>
<dbReference type="KEGG" id="meso:BSQ44_08130"/>
<dbReference type="GO" id="GO:0005829">
    <property type="term" value="C:cytosol"/>
    <property type="evidence" value="ECO:0007669"/>
    <property type="project" value="TreeGrafter"/>
</dbReference>
<dbReference type="Pfam" id="PF05378">
    <property type="entry name" value="Hydant_A_N"/>
    <property type="match status" value="1"/>
</dbReference>
<feature type="domain" description="Hydantoinase/oxoprolinase N-terminal" evidence="2">
    <location>
        <begin position="3"/>
        <end position="177"/>
    </location>
</feature>
<evidence type="ECO:0000313" key="5">
    <source>
        <dbReference type="Proteomes" id="UP000182840"/>
    </source>
</evidence>
<name>A0A1L3SPK4_9HYPH</name>
<dbReference type="Proteomes" id="UP000182840">
    <property type="component" value="Chromosome"/>
</dbReference>
<dbReference type="InterPro" id="IPR008040">
    <property type="entry name" value="Hydant_A_N"/>
</dbReference>
<dbReference type="EMBL" id="CP018171">
    <property type="protein sequence ID" value="APH71339.1"/>
    <property type="molecule type" value="Genomic_DNA"/>
</dbReference>
<accession>A0A1L3SPK4</accession>
<dbReference type="PANTHER" id="PTHR11365">
    <property type="entry name" value="5-OXOPROLINASE RELATED"/>
    <property type="match status" value="1"/>
</dbReference>